<evidence type="ECO:0000256" key="7">
    <source>
        <dbReference type="SAM" id="SignalP"/>
    </source>
</evidence>
<dbReference type="AlphaFoldDB" id="A0A1B0DCD9"/>
<feature type="chain" id="PRO_5043646596" description="lysozyme" evidence="7">
    <location>
        <begin position="21"/>
        <end position="75"/>
    </location>
</feature>
<dbReference type="GO" id="GO:0003796">
    <property type="term" value="F:lysozyme activity"/>
    <property type="evidence" value="ECO:0007669"/>
    <property type="project" value="UniProtKB-EC"/>
</dbReference>
<feature type="signal peptide" evidence="7">
    <location>
        <begin position="1"/>
        <end position="20"/>
    </location>
</feature>
<sequence length="75" mass="8298">MKVAVFVILVLSALLEKSEAKKFTKCELLPILLDEGFPLEQIPDWYCLIQSESSFNSSAVGGPNSNGSFDWGLFQ</sequence>
<dbReference type="Pfam" id="PF00062">
    <property type="entry name" value="Lys"/>
    <property type="match status" value="1"/>
</dbReference>
<keyword evidence="7" id="KW-0732">Signal</keyword>
<dbReference type="VEuPathDB" id="VectorBase:PPAI005478"/>
<evidence type="ECO:0000313" key="8">
    <source>
        <dbReference type="EnsemblMetazoa" id="PPAI005478-PA"/>
    </source>
</evidence>
<dbReference type="EnsemblMetazoa" id="PPAI005478-RA">
    <property type="protein sequence ID" value="PPAI005478-PA"/>
    <property type="gene ID" value="PPAI005478"/>
</dbReference>
<accession>A0A1B0DCD9</accession>
<comment type="catalytic activity">
    <reaction evidence="1">
        <text>Hydrolysis of (1-&gt;4)-beta-linkages between N-acetylmuramic acid and N-acetyl-D-glucosamine residues in a peptidoglycan and between N-acetyl-D-glucosamine residues in chitodextrins.</text>
        <dbReference type="EC" id="3.2.1.17"/>
    </reaction>
</comment>
<dbReference type="EMBL" id="AJVK01030814">
    <property type="status" value="NOT_ANNOTATED_CDS"/>
    <property type="molecule type" value="Genomic_DNA"/>
</dbReference>
<dbReference type="PANTHER" id="PTHR11407">
    <property type="entry name" value="LYSOZYME C"/>
    <property type="match status" value="1"/>
</dbReference>
<dbReference type="InterPro" id="IPR001916">
    <property type="entry name" value="Glyco_hydro_22"/>
</dbReference>
<keyword evidence="3" id="KW-0929">Antimicrobial</keyword>
<feature type="compositionally biased region" description="Polar residues" evidence="6">
    <location>
        <begin position="56"/>
        <end position="68"/>
    </location>
</feature>
<evidence type="ECO:0000256" key="3">
    <source>
        <dbReference type="ARBA" id="ARBA00022638"/>
    </source>
</evidence>
<proteinExistence type="predicted"/>
<feature type="region of interest" description="Disordered" evidence="6">
    <location>
        <begin position="56"/>
        <end position="75"/>
    </location>
</feature>
<reference evidence="8" key="1">
    <citation type="submission" date="2022-08" db="UniProtKB">
        <authorList>
            <consortium name="EnsemblMetazoa"/>
        </authorList>
    </citation>
    <scope>IDENTIFICATION</scope>
    <source>
        <strain evidence="8">Israel</strain>
    </source>
</reference>
<dbReference type="Proteomes" id="UP000092462">
    <property type="component" value="Unassembled WGS sequence"/>
</dbReference>
<dbReference type="SUPFAM" id="SSF53955">
    <property type="entry name" value="Lysozyme-like"/>
    <property type="match status" value="1"/>
</dbReference>
<dbReference type="GO" id="GO:0042742">
    <property type="term" value="P:defense response to bacterium"/>
    <property type="evidence" value="ECO:0007669"/>
    <property type="project" value="UniProtKB-KW"/>
</dbReference>
<dbReference type="EC" id="3.2.1.17" evidence="2"/>
<keyword evidence="9" id="KW-1185">Reference proteome</keyword>
<protein>
    <recommendedName>
        <fullName evidence="2">lysozyme</fullName>
        <ecNumber evidence="2">3.2.1.17</ecNumber>
    </recommendedName>
</protein>
<evidence type="ECO:0000256" key="1">
    <source>
        <dbReference type="ARBA" id="ARBA00000632"/>
    </source>
</evidence>
<dbReference type="Gene3D" id="1.10.530.10">
    <property type="match status" value="1"/>
</dbReference>
<evidence type="ECO:0000313" key="9">
    <source>
        <dbReference type="Proteomes" id="UP000092462"/>
    </source>
</evidence>
<dbReference type="VEuPathDB" id="VectorBase:PPAPM1_007724"/>
<dbReference type="PANTHER" id="PTHR11407:SF63">
    <property type="entry name" value="LYSOZYME C"/>
    <property type="match status" value="1"/>
</dbReference>
<evidence type="ECO:0000256" key="5">
    <source>
        <dbReference type="ARBA" id="ARBA00023295"/>
    </source>
</evidence>
<organism evidence="8 9">
    <name type="scientific">Phlebotomus papatasi</name>
    <name type="common">Sandfly</name>
    <dbReference type="NCBI Taxonomy" id="29031"/>
    <lineage>
        <taxon>Eukaryota</taxon>
        <taxon>Metazoa</taxon>
        <taxon>Ecdysozoa</taxon>
        <taxon>Arthropoda</taxon>
        <taxon>Hexapoda</taxon>
        <taxon>Insecta</taxon>
        <taxon>Pterygota</taxon>
        <taxon>Neoptera</taxon>
        <taxon>Endopterygota</taxon>
        <taxon>Diptera</taxon>
        <taxon>Nematocera</taxon>
        <taxon>Psychodoidea</taxon>
        <taxon>Psychodidae</taxon>
        <taxon>Phlebotomus</taxon>
        <taxon>Phlebotomus</taxon>
    </lineage>
</organism>
<evidence type="ECO:0000256" key="2">
    <source>
        <dbReference type="ARBA" id="ARBA00012732"/>
    </source>
</evidence>
<keyword evidence="3" id="KW-0081">Bacteriolytic enzyme</keyword>
<dbReference type="PROSITE" id="PS51348">
    <property type="entry name" value="GLYCOSYL_HYDROL_F22_2"/>
    <property type="match status" value="1"/>
</dbReference>
<keyword evidence="4" id="KW-1015">Disulfide bond</keyword>
<evidence type="ECO:0000256" key="4">
    <source>
        <dbReference type="ARBA" id="ARBA00023157"/>
    </source>
</evidence>
<dbReference type="InterPro" id="IPR023346">
    <property type="entry name" value="Lysozyme-like_dom_sf"/>
</dbReference>
<evidence type="ECO:0000256" key="6">
    <source>
        <dbReference type="SAM" id="MobiDB-lite"/>
    </source>
</evidence>
<dbReference type="GO" id="GO:0031640">
    <property type="term" value="P:killing of cells of another organism"/>
    <property type="evidence" value="ECO:0007669"/>
    <property type="project" value="UniProtKB-KW"/>
</dbReference>
<keyword evidence="5" id="KW-0378">Hydrolase</keyword>
<name>A0A1B0DCD9_PHLPP</name>
<keyword evidence="5" id="KW-0326">Glycosidase</keyword>